<organism evidence="10 11">
    <name type="scientific">Triparma retinervis</name>
    <dbReference type="NCBI Taxonomy" id="2557542"/>
    <lineage>
        <taxon>Eukaryota</taxon>
        <taxon>Sar</taxon>
        <taxon>Stramenopiles</taxon>
        <taxon>Ochrophyta</taxon>
        <taxon>Bolidophyceae</taxon>
        <taxon>Parmales</taxon>
        <taxon>Triparmaceae</taxon>
        <taxon>Triparma</taxon>
    </lineage>
</organism>
<dbReference type="PANTHER" id="PTHR16196">
    <property type="entry name" value="CELL CYCLE CONTROL PROTEIN CWF25"/>
    <property type="match status" value="1"/>
</dbReference>
<feature type="coiled-coil region" evidence="8">
    <location>
        <begin position="29"/>
        <end position="56"/>
    </location>
</feature>
<gene>
    <name evidence="10" type="ORF">TrRE_jg12354</name>
</gene>
<dbReference type="InterPro" id="IPR019339">
    <property type="entry name" value="CIR_N_dom"/>
</dbReference>
<reference evidence="10" key="1">
    <citation type="submission" date="2022-07" db="EMBL/GenBank/DDBJ databases">
        <title>Genome analysis of Parmales, a sister group of diatoms, reveals the evolutionary specialization of diatoms from phago-mixotrophs to photoautotrophs.</title>
        <authorList>
            <person name="Ban H."/>
            <person name="Sato S."/>
            <person name="Yoshikawa S."/>
            <person name="Kazumasa Y."/>
            <person name="Nakamura Y."/>
            <person name="Ichinomiya M."/>
            <person name="Saitoh K."/>
            <person name="Sato N."/>
            <person name="Blanc-Mathieu R."/>
            <person name="Endo H."/>
            <person name="Kuwata A."/>
            <person name="Ogata H."/>
        </authorList>
    </citation>
    <scope>NUCLEOTIDE SEQUENCE</scope>
</reference>
<dbReference type="EMBL" id="BRXZ01001038">
    <property type="protein sequence ID" value="GMH60507.1"/>
    <property type="molecule type" value="Genomic_DNA"/>
</dbReference>
<keyword evidence="11" id="KW-1185">Reference proteome</keyword>
<sequence length="140" mass="15994">MSLSFLQKKSWHTAKTSNIEKVWIQEEEKKKEDARIKELLQQRKEEREEEEMLKLTGRAGDAEALSMSWMYQGGKKSEEEVKEDAERFLLGEKFKGEERDKSEVEIVNDSRNVDEGAGGEGVVVGGLLMGGQTVNERNEE</sequence>
<evidence type="ECO:0000313" key="11">
    <source>
        <dbReference type="Proteomes" id="UP001165082"/>
    </source>
</evidence>
<evidence type="ECO:0000256" key="3">
    <source>
        <dbReference type="ARBA" id="ARBA00022664"/>
    </source>
</evidence>
<evidence type="ECO:0000256" key="7">
    <source>
        <dbReference type="ARBA" id="ARBA00023242"/>
    </source>
</evidence>
<dbReference type="Pfam" id="PF10197">
    <property type="entry name" value="Cir_N"/>
    <property type="match status" value="1"/>
</dbReference>
<name>A0A9W6ZU45_9STRA</name>
<evidence type="ECO:0000313" key="10">
    <source>
        <dbReference type="EMBL" id="GMH60507.1"/>
    </source>
</evidence>
<keyword evidence="7" id="KW-0539">Nucleus</keyword>
<evidence type="ECO:0000256" key="4">
    <source>
        <dbReference type="ARBA" id="ARBA00022728"/>
    </source>
</evidence>
<evidence type="ECO:0000256" key="8">
    <source>
        <dbReference type="SAM" id="Coils"/>
    </source>
</evidence>
<evidence type="ECO:0000256" key="2">
    <source>
        <dbReference type="ARBA" id="ARBA00006695"/>
    </source>
</evidence>
<keyword evidence="6" id="KW-0508">mRNA splicing</keyword>
<proteinExistence type="inferred from homology"/>
<dbReference type="AlphaFoldDB" id="A0A9W6ZU45"/>
<accession>A0A9W6ZU45</accession>
<comment type="subcellular location">
    <subcellularLocation>
        <location evidence="1">Nucleus</location>
    </subcellularLocation>
</comment>
<evidence type="ECO:0000256" key="5">
    <source>
        <dbReference type="ARBA" id="ARBA00023054"/>
    </source>
</evidence>
<dbReference type="SMART" id="SM01083">
    <property type="entry name" value="Cir_N"/>
    <property type="match status" value="1"/>
</dbReference>
<keyword evidence="5 8" id="KW-0175">Coiled coil</keyword>
<feature type="domain" description="CBF1-interacting co-repressor CIR N-terminal" evidence="9">
    <location>
        <begin position="10"/>
        <end position="46"/>
    </location>
</feature>
<protein>
    <recommendedName>
        <fullName evidence="9">CBF1-interacting co-repressor CIR N-terminal domain-containing protein</fullName>
    </recommendedName>
</protein>
<evidence type="ECO:0000256" key="6">
    <source>
        <dbReference type="ARBA" id="ARBA00023187"/>
    </source>
</evidence>
<dbReference type="GO" id="GO:0000398">
    <property type="term" value="P:mRNA splicing, via spliceosome"/>
    <property type="evidence" value="ECO:0007669"/>
    <property type="project" value="TreeGrafter"/>
</dbReference>
<dbReference type="OrthoDB" id="21123at2759"/>
<comment type="similarity">
    <text evidence="2">Belongs to the CWC25 family.</text>
</comment>
<evidence type="ECO:0000256" key="1">
    <source>
        <dbReference type="ARBA" id="ARBA00004123"/>
    </source>
</evidence>
<dbReference type="Proteomes" id="UP001165082">
    <property type="component" value="Unassembled WGS sequence"/>
</dbReference>
<dbReference type="InterPro" id="IPR051376">
    <property type="entry name" value="CWC25_splicing_factor"/>
</dbReference>
<keyword evidence="3" id="KW-0507">mRNA processing</keyword>
<dbReference type="PANTHER" id="PTHR16196:SF0">
    <property type="entry name" value="PRE-MRNA-SPLICING FACTOR CWC25 HOMOLOG"/>
    <property type="match status" value="1"/>
</dbReference>
<dbReference type="GO" id="GO:0005684">
    <property type="term" value="C:U2-type spliceosomal complex"/>
    <property type="evidence" value="ECO:0007669"/>
    <property type="project" value="TreeGrafter"/>
</dbReference>
<keyword evidence="4" id="KW-0747">Spliceosome</keyword>
<comment type="caution">
    <text evidence="10">The sequence shown here is derived from an EMBL/GenBank/DDBJ whole genome shotgun (WGS) entry which is preliminary data.</text>
</comment>
<feature type="non-terminal residue" evidence="10">
    <location>
        <position position="140"/>
    </location>
</feature>
<evidence type="ECO:0000259" key="9">
    <source>
        <dbReference type="SMART" id="SM01083"/>
    </source>
</evidence>